<proteinExistence type="predicted"/>
<protein>
    <submittedName>
        <fullName evidence="3">3-oxo-Delta(4,5)-steroid 5-beta-reductase</fullName>
    </submittedName>
</protein>
<dbReference type="Proteomes" id="UP000095767">
    <property type="component" value="Unassembled WGS sequence"/>
</dbReference>
<name>A0A1E5VL53_9POAL</name>
<dbReference type="SUPFAM" id="SSF51735">
    <property type="entry name" value="NAD(P)-binding Rossmann-fold domains"/>
    <property type="match status" value="3"/>
</dbReference>
<dbReference type="GO" id="GO:0016627">
    <property type="term" value="F:oxidoreductase activity, acting on the CH-CH group of donors"/>
    <property type="evidence" value="ECO:0007669"/>
    <property type="project" value="UniProtKB-ARBA"/>
</dbReference>
<feature type="domain" description="PRISE-like Rossmann-fold" evidence="2">
    <location>
        <begin position="903"/>
        <end position="1281"/>
    </location>
</feature>
<sequence>MIRWCWTGEHGAVETRRLERHAAETEEAAQADMDTDPTYANVALVVGSDGMVGAALVDMLRFPDTPAGPWKVYALSLSPRAWSALVSTSASAASSSKLWRPKAVINFQVDLAHPGSVDAALRNRTDITHVFYAAWSQRRGSTDAEAHEANRAMLRNVLSTVVPNCPALVHLCLQTGRHQFVDPFEPFTGITSVMRPYSEDLPRLEYPDLEDILLLELPGIVASHRYGAVVTWSVHRPASVFGFSPRSDRNVVASLCVYAAICRKEGATLRWPGSRVAWEGFSDACDADLVAEHALWVALELRGKNQAFNCTNGDVFKWNELWPMLAEHFEVEWSGYEEEDTRFKLEEAMAGKDAVWAEIVQEEGLVETELGNITDWWFVDTVINADKEQLDTMNKSKEHGFFGFRDTRGPRPGRQHSHPPATMIRWCWTGEHGAFEKPRLDREDAGTEADPEAVAPVFANVALVVGSTGIVGAALVDMLQSSDSPAGPWKVYALSRRARLPWSASAASSSTSKRNAVVVDLQVDIADTAAVAAALAPRTDITHVFYAAWSPRRGSTDAGAHETNRAMLRNVLSTVVPNCPALVHVSLQSGRHQFVDPFDPVMGITSVMRPYSEDLPRLEYPDLEDVLLLELPGIVASHRYGAVVTWSVHRPATVFGFSPRSARNVVASLSVYAAICRKEGTTLRWPGSRVAWEGFSDASDAELVAEHALWAALELNCKNQAFNCTNGDVFNWKQLWPTLAEHFQVEWSGYDGEDKRFKLEEAMAGKEAVWAEIVSEKGLVETKLDDITCWWFVDAVINGDEEQLDTMNKSKECGFLGFQDTPHPHAYFVTPRPHAQNPEPQVPNQPTTCSSFSAAAKCQPIPSPPPHAASPPATMMRWCWTGVYGAIKRRRLEHAAAASQNVALVVGSTGVVGAALLDILPGPDTPAGPWKIYALSRGPLPPWSASAGAPSSSCNPNPVVHLHLDLADPAAVAAALEPLTDITHVFYTAWSPCRSATDDEAREANCAMLRNVLSAVVPNCPALVHVSLQAGRKQFVDPFEPLTGIPAAIVEMRPYSEDVPRPEYSDVEDALFAELGASRRPDGAAIAWSVHRPATVFGFSPRSASNVVASLCVYAAICRKEGATLRWPGSRVAWEGFSDASDAELVAEHLLWAALEPSGNNEAFNCTNGDVYKWKNLWPMLANRFEVEWSGYDGESNRFKLEEAMAGKEALWAEIVTENGLVEAELDDITAWWFVDAVINADKEQLENMNKSKEHGFLGFRNTVRSFNAWIAKMKASRIVP</sequence>
<dbReference type="InterPro" id="IPR036291">
    <property type="entry name" value="NAD(P)-bd_dom_sf"/>
</dbReference>
<gene>
    <name evidence="3" type="ORF">BAE44_0013181</name>
</gene>
<dbReference type="CDD" id="cd08948">
    <property type="entry name" value="5beta-POR_like_SDR_a"/>
    <property type="match status" value="1"/>
</dbReference>
<dbReference type="PANTHER" id="PTHR32487">
    <property type="entry name" value="3-OXO-DELTA(4,5)-STEROID 5-BETA-REDUCTASE"/>
    <property type="match status" value="1"/>
</dbReference>
<evidence type="ECO:0000313" key="4">
    <source>
        <dbReference type="Proteomes" id="UP000095767"/>
    </source>
</evidence>
<evidence type="ECO:0000256" key="1">
    <source>
        <dbReference type="SAM" id="MobiDB-lite"/>
    </source>
</evidence>
<dbReference type="PANTHER" id="PTHR32487:SF11">
    <property type="entry name" value="NAD-DEPENDENT EPIMERASE_DEHYDRATASE DOMAIN-CONTAINING PROTEIN"/>
    <property type="match status" value="1"/>
</dbReference>
<evidence type="ECO:0000259" key="2">
    <source>
        <dbReference type="Pfam" id="PF22917"/>
    </source>
</evidence>
<dbReference type="Gene3D" id="3.40.50.720">
    <property type="entry name" value="NAD(P)-binding Rossmann-like Domain"/>
    <property type="match status" value="3"/>
</dbReference>
<dbReference type="Pfam" id="PF22917">
    <property type="entry name" value="PRISE"/>
    <property type="match status" value="3"/>
</dbReference>
<comment type="caution">
    <text evidence="3">The sequence shown here is derived from an EMBL/GenBank/DDBJ whole genome shotgun (WGS) entry which is preliminary data.</text>
</comment>
<keyword evidence="4" id="KW-1185">Reference proteome</keyword>
<dbReference type="EMBL" id="LWDX02036230">
    <property type="protein sequence ID" value="OEL25802.1"/>
    <property type="molecule type" value="Genomic_DNA"/>
</dbReference>
<organism evidence="3 4">
    <name type="scientific">Dichanthelium oligosanthes</name>
    <dbReference type="NCBI Taxonomy" id="888268"/>
    <lineage>
        <taxon>Eukaryota</taxon>
        <taxon>Viridiplantae</taxon>
        <taxon>Streptophyta</taxon>
        <taxon>Embryophyta</taxon>
        <taxon>Tracheophyta</taxon>
        <taxon>Spermatophyta</taxon>
        <taxon>Magnoliopsida</taxon>
        <taxon>Liliopsida</taxon>
        <taxon>Poales</taxon>
        <taxon>Poaceae</taxon>
        <taxon>PACMAD clade</taxon>
        <taxon>Panicoideae</taxon>
        <taxon>Panicodae</taxon>
        <taxon>Paniceae</taxon>
        <taxon>Dichantheliinae</taxon>
        <taxon>Dichanthelium</taxon>
    </lineage>
</organism>
<feature type="domain" description="PRISE-like Rossmann-fold" evidence="2">
    <location>
        <begin position="118"/>
        <end position="335"/>
    </location>
</feature>
<dbReference type="InterPro" id="IPR055222">
    <property type="entry name" value="PRISE-like_Rossmann-fold"/>
</dbReference>
<feature type="domain" description="PRISE-like Rossmann-fold" evidence="2">
    <location>
        <begin position="462"/>
        <end position="746"/>
    </location>
</feature>
<dbReference type="STRING" id="888268.A0A1E5VL53"/>
<feature type="region of interest" description="Disordered" evidence="1">
    <location>
        <begin position="401"/>
        <end position="420"/>
    </location>
</feature>
<evidence type="ECO:0000313" key="3">
    <source>
        <dbReference type="EMBL" id="OEL25802.1"/>
    </source>
</evidence>
<reference evidence="3 4" key="1">
    <citation type="submission" date="2016-09" db="EMBL/GenBank/DDBJ databases">
        <title>The draft genome of Dichanthelium oligosanthes: A C3 panicoid grass species.</title>
        <authorList>
            <person name="Studer A.J."/>
            <person name="Schnable J.C."/>
            <person name="Brutnell T.P."/>
        </authorList>
    </citation>
    <scope>NUCLEOTIDE SEQUENCE [LARGE SCALE GENOMIC DNA]</scope>
    <source>
        <strain evidence="4">cv. Kellogg 1175</strain>
        <tissue evidence="3">Leaf</tissue>
    </source>
</reference>
<dbReference type="OrthoDB" id="1731983at2759"/>
<accession>A0A1E5VL53</accession>